<dbReference type="OrthoDB" id="3755781at2759"/>
<keyword evidence="4" id="KW-1185">Reference proteome</keyword>
<dbReference type="AlphaFoldDB" id="A0A9P9IHM8"/>
<feature type="compositionally biased region" description="Basic and acidic residues" evidence="1">
    <location>
        <begin position="230"/>
        <end position="239"/>
    </location>
</feature>
<keyword evidence="2" id="KW-0812">Transmembrane</keyword>
<reference evidence="3" key="1">
    <citation type="journal article" date="2021" name="Nat. Commun.">
        <title>Genetic determinants of endophytism in the Arabidopsis root mycobiome.</title>
        <authorList>
            <person name="Mesny F."/>
            <person name="Miyauchi S."/>
            <person name="Thiergart T."/>
            <person name="Pickel B."/>
            <person name="Atanasova L."/>
            <person name="Karlsson M."/>
            <person name="Huettel B."/>
            <person name="Barry K.W."/>
            <person name="Haridas S."/>
            <person name="Chen C."/>
            <person name="Bauer D."/>
            <person name="Andreopoulos W."/>
            <person name="Pangilinan J."/>
            <person name="LaButti K."/>
            <person name="Riley R."/>
            <person name="Lipzen A."/>
            <person name="Clum A."/>
            <person name="Drula E."/>
            <person name="Henrissat B."/>
            <person name="Kohler A."/>
            <person name="Grigoriev I.V."/>
            <person name="Martin F.M."/>
            <person name="Hacquard S."/>
        </authorList>
    </citation>
    <scope>NUCLEOTIDE SEQUENCE</scope>
    <source>
        <strain evidence="3">MPI-CAGE-CH-0243</strain>
    </source>
</reference>
<sequence>METVPDFPSNKRYAMHFRQKSPSDHFIRACFPNPKFGHLSPSNVSITTHHAPESMEEAPSLPQGLPKPPPYGQNDQTYARQPLSRSQSSSYWMEIRKSQYPKREPCSRKKNAATIITDPTDTQPAFESDAFAVQMPTTREPILDPPIFRAKLPSSSKYAQAEAYQTYKRKADQERERQQFEGVQVPSKIVSYDYASRHITAQPLESEVSHLNNPAGAFPISPPVPQQEWTKNEQTKQDYKSMSISDYLSLSQKPEGLGNIQIQGSRVHYQHGDASAGAITSNLRSMPQQPSPSKPSTIKNSPVEPVFGFTPNDIDGTVAGASKLSPRRLPKESPKLKAKGKDNEKNKDKVKGPSRWAWLRPTGPRVQKPTIHAVPADTKDSNPAATRTTGYVNPFNIHTTPLQTNTNNSMNSRPLSPKKLLHSIPLRPTTPTPIPHSTTEEPSGKFETGFTQVTTFTSLLFKICLVVYALVGLYFLLDAVREAVYALGAPFRMVRVLGRVGVLICKAGWVFKLKFLPAPPVIISTHLQQLLSPLL</sequence>
<feature type="region of interest" description="Disordered" evidence="1">
    <location>
        <begin position="421"/>
        <end position="445"/>
    </location>
</feature>
<comment type="caution">
    <text evidence="3">The sequence shown here is derived from an EMBL/GenBank/DDBJ whole genome shotgun (WGS) entry which is preliminary data.</text>
</comment>
<organism evidence="3 4">
    <name type="scientific">Dendryphion nanum</name>
    <dbReference type="NCBI Taxonomy" id="256645"/>
    <lineage>
        <taxon>Eukaryota</taxon>
        <taxon>Fungi</taxon>
        <taxon>Dikarya</taxon>
        <taxon>Ascomycota</taxon>
        <taxon>Pezizomycotina</taxon>
        <taxon>Dothideomycetes</taxon>
        <taxon>Pleosporomycetidae</taxon>
        <taxon>Pleosporales</taxon>
        <taxon>Torulaceae</taxon>
        <taxon>Dendryphion</taxon>
    </lineage>
</organism>
<name>A0A9P9IHM8_9PLEO</name>
<evidence type="ECO:0000256" key="1">
    <source>
        <dbReference type="SAM" id="MobiDB-lite"/>
    </source>
</evidence>
<protein>
    <submittedName>
        <fullName evidence="3">Uncharacterized protein</fullName>
    </submittedName>
</protein>
<dbReference type="EMBL" id="JAGMWT010000010">
    <property type="protein sequence ID" value="KAH7120961.1"/>
    <property type="molecule type" value="Genomic_DNA"/>
</dbReference>
<feature type="compositionally biased region" description="Polar residues" evidence="1">
    <location>
        <begin position="74"/>
        <end position="86"/>
    </location>
</feature>
<feature type="region of interest" description="Disordered" evidence="1">
    <location>
        <begin position="282"/>
        <end position="369"/>
    </location>
</feature>
<feature type="compositionally biased region" description="Basic and acidic residues" evidence="1">
    <location>
        <begin position="329"/>
        <end position="351"/>
    </location>
</feature>
<feature type="region of interest" description="Disordered" evidence="1">
    <location>
        <begin position="41"/>
        <end position="86"/>
    </location>
</feature>
<keyword evidence="2" id="KW-0472">Membrane</keyword>
<evidence type="ECO:0000313" key="4">
    <source>
        <dbReference type="Proteomes" id="UP000700596"/>
    </source>
</evidence>
<feature type="region of interest" description="Disordered" evidence="1">
    <location>
        <begin position="214"/>
        <end position="240"/>
    </location>
</feature>
<evidence type="ECO:0000313" key="3">
    <source>
        <dbReference type="EMBL" id="KAH7120961.1"/>
    </source>
</evidence>
<proteinExistence type="predicted"/>
<keyword evidence="2" id="KW-1133">Transmembrane helix</keyword>
<accession>A0A9P9IHM8</accession>
<dbReference type="Proteomes" id="UP000700596">
    <property type="component" value="Unassembled WGS sequence"/>
</dbReference>
<evidence type="ECO:0000256" key="2">
    <source>
        <dbReference type="SAM" id="Phobius"/>
    </source>
</evidence>
<feature type="transmembrane region" description="Helical" evidence="2">
    <location>
        <begin position="459"/>
        <end position="477"/>
    </location>
</feature>
<gene>
    <name evidence="3" type="ORF">B0J11DRAFT_508005</name>
</gene>